<evidence type="ECO:0000313" key="7">
    <source>
        <dbReference type="Proteomes" id="UP000617951"/>
    </source>
</evidence>
<evidence type="ECO:0000313" key="6">
    <source>
        <dbReference type="EMBL" id="MBC8537756.1"/>
    </source>
</evidence>
<dbReference type="Pfam" id="PF13476">
    <property type="entry name" value="AAA_23"/>
    <property type="match status" value="1"/>
</dbReference>
<comment type="subunit">
    <text evidence="2">Heterodimer of SbcC and SbcD.</text>
</comment>
<evidence type="ECO:0000256" key="2">
    <source>
        <dbReference type="ARBA" id="ARBA00011322"/>
    </source>
</evidence>
<dbReference type="RefSeq" id="WP_249279620.1">
    <property type="nucleotide sequence ID" value="NZ_JACRSS010000001.1"/>
</dbReference>
<feature type="coiled-coil region" evidence="4">
    <location>
        <begin position="195"/>
        <end position="350"/>
    </location>
</feature>
<accession>A0A926HWJ8</accession>
<keyword evidence="7" id="KW-1185">Reference proteome</keyword>
<dbReference type="Proteomes" id="UP000617951">
    <property type="component" value="Unassembled WGS sequence"/>
</dbReference>
<dbReference type="SUPFAM" id="SSF52540">
    <property type="entry name" value="P-loop containing nucleoside triphosphate hydrolases"/>
    <property type="match status" value="2"/>
</dbReference>
<gene>
    <name evidence="6" type="ORF">H8693_02265</name>
</gene>
<evidence type="ECO:0000259" key="5">
    <source>
        <dbReference type="Pfam" id="PF13476"/>
    </source>
</evidence>
<dbReference type="InterPro" id="IPR027417">
    <property type="entry name" value="P-loop_NTPase"/>
</dbReference>
<keyword evidence="4" id="KW-0175">Coiled coil</keyword>
<proteinExistence type="inferred from homology"/>
<protein>
    <recommendedName>
        <fullName evidence="3">Nuclease SbcCD subunit C</fullName>
    </recommendedName>
</protein>
<evidence type="ECO:0000256" key="4">
    <source>
        <dbReference type="SAM" id="Coils"/>
    </source>
</evidence>
<dbReference type="AlphaFoldDB" id="A0A926HWJ8"/>
<dbReference type="GO" id="GO:0006302">
    <property type="term" value="P:double-strand break repair"/>
    <property type="evidence" value="ECO:0007669"/>
    <property type="project" value="InterPro"/>
</dbReference>
<dbReference type="EMBL" id="JACRSS010000001">
    <property type="protein sequence ID" value="MBC8537756.1"/>
    <property type="molecule type" value="Genomic_DNA"/>
</dbReference>
<dbReference type="InterPro" id="IPR038729">
    <property type="entry name" value="Rad50/SbcC_AAA"/>
</dbReference>
<dbReference type="GO" id="GO:0016887">
    <property type="term" value="F:ATP hydrolysis activity"/>
    <property type="evidence" value="ECO:0007669"/>
    <property type="project" value="InterPro"/>
</dbReference>
<evidence type="ECO:0000256" key="1">
    <source>
        <dbReference type="ARBA" id="ARBA00006930"/>
    </source>
</evidence>
<evidence type="ECO:0000256" key="3">
    <source>
        <dbReference type="ARBA" id="ARBA00013368"/>
    </source>
</evidence>
<feature type="domain" description="Rad50/SbcC-type AAA" evidence="5">
    <location>
        <begin position="6"/>
        <end position="249"/>
    </location>
</feature>
<name>A0A926HWJ8_9FIRM</name>
<reference evidence="6" key="1">
    <citation type="submission" date="2020-08" db="EMBL/GenBank/DDBJ databases">
        <title>Genome public.</title>
        <authorList>
            <person name="Liu C."/>
            <person name="Sun Q."/>
        </authorList>
    </citation>
    <scope>NUCLEOTIDE SEQUENCE</scope>
    <source>
        <strain evidence="6">NSJ-63</strain>
    </source>
</reference>
<feature type="coiled-coil region" evidence="4">
    <location>
        <begin position="654"/>
        <end position="829"/>
    </location>
</feature>
<comment type="caution">
    <text evidence="6">The sequence shown here is derived from an EMBL/GenBank/DDBJ whole genome shotgun (WGS) entry which is preliminary data.</text>
</comment>
<dbReference type="PANTHER" id="PTHR32114:SF2">
    <property type="entry name" value="ABC TRANSPORTER ABCH.3"/>
    <property type="match status" value="1"/>
</dbReference>
<organism evidence="6 7">
    <name type="scientific">Guopingia tenuis</name>
    <dbReference type="NCBI Taxonomy" id="2763656"/>
    <lineage>
        <taxon>Bacteria</taxon>
        <taxon>Bacillati</taxon>
        <taxon>Bacillota</taxon>
        <taxon>Clostridia</taxon>
        <taxon>Christensenellales</taxon>
        <taxon>Christensenellaceae</taxon>
        <taxon>Guopingia</taxon>
    </lineage>
</organism>
<sequence>MIPITLRMGAFGPYAKEETIDFSYFQDSGLFLIYGPTGAGKSAILDGMTYALYGKSSGGVRGDFSSMRCQYAAEGQPTFLELTFSHRGETYRFSRSLREVRRKGQRDYEEQISAGPLREGVLYPFAANIKKRNAEEYAVSLLGLTYEQFRQVVMLPQGQFERFLLADPLEKEEILTTLFGTGIWNQAAAWLGEQAKEKKRALDAVQQRLEILCAQAGEETPQAAYQKQEEQKERLDILQKEAGKMQRELRRLETELASAREISLCFQKRREARQKQEELRARLGEMEKMRAQLALAQAAQQVQPYMEEARRAREQEKRRGEIWREKADALEELKEKYNNIKKKREALPLREQQAEERSLAIQVWEKRLQSWQTVKKNRAEYAALIEKEKEAAGALETWEKRHGENAALLRETAEQLAQTKEKIQGEKEIWIEKCQVLRECRELAKKAKTAENALMELEKDRSAAQKELAEFAKKNRERQETYDALHAEYFQDAATALAETLHPGDRCPVCGNICRELVCSHSAAGVVWEQVEQAKQEWESGRQAENDAKTALAVLGNRREILLEQKDSVNRQILERNAGLPFREEDLQEAERHVAGISAGERQAAELEKELEKRNQKGRELETGISERREAYHKLQMERAETEGRCRIPESDEIADEKEFTSKLERRKKELLEEKQRLEEFRQKATQAEISLSNAEIEERNSRKEWEAAKAECRRRQQKAKEMLDASGFAQAEDAQAVWMEPGKTQEMQEEIREYDAQVLAAAQEAAALEKQLAGQEEPDLAALAMQARRVQAEWEETQKQANYLEKECEVGEKQCGQMREEEEKLEKQRPEAEMLLSFAARLRGDQGISMARFVLGVMLDAVTEEANRLLENVHGGRYKLFRITGNVGRQRKAGLNLQVFDAYSSQNRSVGSLSGGEKFLLALALSLGLSSCIQKQAGGMQIEAMFIDEGFGSLDEGSISDAMLMLSSVKYLRQLIGIISHVRSMQENIPQAIEVCKESEGSHIRLHI</sequence>
<feature type="coiled-coil region" evidence="4">
    <location>
        <begin position="406"/>
        <end position="474"/>
    </location>
</feature>
<dbReference type="Pfam" id="PF13558">
    <property type="entry name" value="SbcC_Walker_B"/>
    <property type="match status" value="1"/>
</dbReference>
<dbReference type="PANTHER" id="PTHR32114">
    <property type="entry name" value="ABC TRANSPORTER ABCH.3"/>
    <property type="match status" value="1"/>
</dbReference>
<comment type="similarity">
    <text evidence="1">Belongs to the SMC family. SbcC subfamily.</text>
</comment>
<dbReference type="Gene3D" id="3.40.50.300">
    <property type="entry name" value="P-loop containing nucleotide triphosphate hydrolases"/>
    <property type="match status" value="2"/>
</dbReference>
<feature type="coiled-coil region" evidence="4">
    <location>
        <begin position="597"/>
        <end position="624"/>
    </location>
</feature>